<keyword evidence="2" id="KW-1185">Reference proteome</keyword>
<keyword evidence="1" id="KW-0378">Hydrolase</keyword>
<name>A0ACC0D5Z1_9PEZI</name>
<proteinExistence type="predicted"/>
<dbReference type="Proteomes" id="UP001497680">
    <property type="component" value="Unassembled WGS sequence"/>
</dbReference>
<reference evidence="1 2" key="1">
    <citation type="journal article" date="2022" name="New Phytol.">
        <title>Ecological generalism drives hyperdiversity of secondary metabolite gene clusters in xylarialean endophytes.</title>
        <authorList>
            <person name="Franco M.E.E."/>
            <person name="Wisecaver J.H."/>
            <person name="Arnold A.E."/>
            <person name="Ju Y.M."/>
            <person name="Slot J.C."/>
            <person name="Ahrendt S."/>
            <person name="Moore L.P."/>
            <person name="Eastman K.E."/>
            <person name="Scott K."/>
            <person name="Konkel Z."/>
            <person name="Mondo S.J."/>
            <person name="Kuo A."/>
            <person name="Hayes R.D."/>
            <person name="Haridas S."/>
            <person name="Andreopoulos B."/>
            <person name="Riley R."/>
            <person name="LaButti K."/>
            <person name="Pangilinan J."/>
            <person name="Lipzen A."/>
            <person name="Amirebrahimi M."/>
            <person name="Yan J."/>
            <person name="Adam C."/>
            <person name="Keymanesh K."/>
            <person name="Ng V."/>
            <person name="Louie K."/>
            <person name="Northen T."/>
            <person name="Drula E."/>
            <person name="Henrissat B."/>
            <person name="Hsieh H.M."/>
            <person name="Youens-Clark K."/>
            <person name="Lutzoni F."/>
            <person name="Miadlikowska J."/>
            <person name="Eastwood D.C."/>
            <person name="Hamelin R.C."/>
            <person name="Grigoriev I.V."/>
            <person name="U'Ren J.M."/>
        </authorList>
    </citation>
    <scope>NUCLEOTIDE SEQUENCE [LARGE SCALE GENOMIC DNA]</scope>
    <source>
        <strain evidence="1 2">ER1909</strain>
    </source>
</reference>
<sequence>MNINTDVSKAALNQCGSSDDASKATAPYGEWESEITSEVVFAESWAMTSPRVCRKTGRTFFCENRLDGVSHLVEITDSGCKDVLPDGYSASSRVYEYGGGAFAILSGGRLIFSNRSDNTVNVLDADSATVEFLLKSDRLRYACFNVHPGDEPWVLAIEEDHESEIPDKVRNYVVAINVETREVKRVIEGADFYKFPSFSHDGKKICWVQWNFPDMPWSGVQLFWADWTSDGTVQNVQLVAGADRKSVTEPRWGPDGYLYFCQEQANFRQLFRIQPGDERPTLFLLTGIEDIADVEFGSASMYADARTYAILSKELMVIAGTRYGSSSIFQINLETKDITEMLLAVSETAVDGIERVSDTSFLQIGAGSRTPQVLRSVDISETGMTQTILRNSTNRILPLSLFKEPEHIKVPAKKGPKREIHGFFWRPHNPRFKGLVGEKPPLIVQSHGGPTGHYGPGLNLTLQYWISRGYAVFAINYSGSDGHGKEYRDSLNGNWGILDTDDVAECVEYLGENGLVDKLRVGIRGGSAGGYSVLQALCRYPDIFAGGVSYYGISELKLLLDSTHKMESHYLDLLVFMENMTQAEKDKIMHDRSPLYHAGSITAPLLILHGDADNVVPIEQAHTIYDEVKKRGGDAKLVTFVGEGHGFRKGENNIRAQKEEENWRRKTLVRK</sequence>
<evidence type="ECO:0000313" key="1">
    <source>
        <dbReference type="EMBL" id="KAI6088149.1"/>
    </source>
</evidence>
<evidence type="ECO:0000313" key="2">
    <source>
        <dbReference type="Proteomes" id="UP001497680"/>
    </source>
</evidence>
<organism evidence="1 2">
    <name type="scientific">Hypoxylon rubiginosum</name>
    <dbReference type="NCBI Taxonomy" id="110542"/>
    <lineage>
        <taxon>Eukaryota</taxon>
        <taxon>Fungi</taxon>
        <taxon>Dikarya</taxon>
        <taxon>Ascomycota</taxon>
        <taxon>Pezizomycotina</taxon>
        <taxon>Sordariomycetes</taxon>
        <taxon>Xylariomycetidae</taxon>
        <taxon>Xylariales</taxon>
        <taxon>Hypoxylaceae</taxon>
        <taxon>Hypoxylon</taxon>
    </lineage>
</organism>
<comment type="caution">
    <text evidence="1">The sequence shown here is derived from an EMBL/GenBank/DDBJ whole genome shotgun (WGS) entry which is preliminary data.</text>
</comment>
<dbReference type="EMBL" id="MU394303">
    <property type="protein sequence ID" value="KAI6088149.1"/>
    <property type="molecule type" value="Genomic_DNA"/>
</dbReference>
<gene>
    <name evidence="1" type="ORF">F4821DRAFT_269107</name>
</gene>
<accession>A0ACC0D5Z1</accession>
<protein>
    <submittedName>
        <fullName evidence="1">Alpha/Beta hydrolase protein</fullName>
    </submittedName>
</protein>